<evidence type="ECO:0000313" key="11">
    <source>
        <dbReference type="Proteomes" id="UP001549921"/>
    </source>
</evidence>
<comment type="similarity">
    <text evidence="2">Belongs to the TMEM86 family.</text>
</comment>
<feature type="transmembrane region" description="Helical" evidence="9">
    <location>
        <begin position="141"/>
        <end position="160"/>
    </location>
</feature>
<keyword evidence="4 9" id="KW-1133">Transmembrane helix</keyword>
<gene>
    <name evidence="10" type="ORF">ABMA28_003676</name>
</gene>
<sequence>MISPTQLMKRLGVGGGLVPFFKCVCVYFVAASDAAPSAAAVAAKCAPVLCLMLFVLLHRPRPRPAQEWYARRIAAGLALSALGDALLVWPQHFVAGMAAFGAAHIAYIAAFRFRPLALHLAVVLYVATALFLLVLEPPGLLAWLVPLYAALLAGSAWRGAARGGRAAAGALLFLASDALLAYSLFGGPVPHKQVLVMSTYYLGQLGIALSVLDPCPAL</sequence>
<protein>
    <recommendedName>
        <fullName evidence="6">lysoplasmalogenase</fullName>
        <ecNumber evidence="6">3.3.2.2</ecNumber>
    </recommendedName>
</protein>
<name>A0ABD0SWV2_LOXSC</name>
<evidence type="ECO:0000256" key="6">
    <source>
        <dbReference type="ARBA" id="ARBA00035673"/>
    </source>
</evidence>
<dbReference type="EC" id="3.3.2.2" evidence="6"/>
<dbReference type="GO" id="GO:0047408">
    <property type="term" value="F:alkenylglycerophosphocholine hydrolase activity"/>
    <property type="evidence" value="ECO:0007669"/>
    <property type="project" value="UniProtKB-EC"/>
</dbReference>
<evidence type="ECO:0000256" key="2">
    <source>
        <dbReference type="ARBA" id="ARBA00007375"/>
    </source>
</evidence>
<feature type="transmembrane region" description="Helical" evidence="9">
    <location>
        <begin position="12"/>
        <end position="31"/>
    </location>
</feature>
<proteinExistence type="inferred from homology"/>
<comment type="caution">
    <text evidence="10">The sequence shown here is derived from an EMBL/GenBank/DDBJ whole genome shotgun (WGS) entry which is preliminary data.</text>
</comment>
<dbReference type="PANTHER" id="PTHR31885:SF6">
    <property type="entry name" value="GH04784P"/>
    <property type="match status" value="1"/>
</dbReference>
<dbReference type="InterPro" id="IPR012506">
    <property type="entry name" value="TMEM86B-like"/>
</dbReference>
<dbReference type="GO" id="GO:0016020">
    <property type="term" value="C:membrane"/>
    <property type="evidence" value="ECO:0007669"/>
    <property type="project" value="UniProtKB-SubCell"/>
</dbReference>
<evidence type="ECO:0000256" key="5">
    <source>
        <dbReference type="ARBA" id="ARBA00023136"/>
    </source>
</evidence>
<evidence type="ECO:0000256" key="9">
    <source>
        <dbReference type="SAM" id="Phobius"/>
    </source>
</evidence>
<comment type="subcellular location">
    <subcellularLocation>
        <location evidence="1">Membrane</location>
        <topology evidence="1">Multi-pass membrane protein</topology>
    </subcellularLocation>
</comment>
<evidence type="ECO:0000256" key="7">
    <source>
        <dbReference type="ARBA" id="ARBA00049458"/>
    </source>
</evidence>
<dbReference type="PANTHER" id="PTHR31885">
    <property type="entry name" value="GH04784P"/>
    <property type="match status" value="1"/>
</dbReference>
<feature type="transmembrane region" description="Helical" evidence="9">
    <location>
        <begin position="93"/>
        <end position="110"/>
    </location>
</feature>
<feature type="transmembrane region" description="Helical" evidence="9">
    <location>
        <begin position="69"/>
        <end position="87"/>
    </location>
</feature>
<keyword evidence="3 9" id="KW-0812">Transmembrane</keyword>
<evidence type="ECO:0000256" key="3">
    <source>
        <dbReference type="ARBA" id="ARBA00022692"/>
    </source>
</evidence>
<evidence type="ECO:0000256" key="4">
    <source>
        <dbReference type="ARBA" id="ARBA00022989"/>
    </source>
</evidence>
<accession>A0ABD0SWV2</accession>
<feature type="transmembrane region" description="Helical" evidence="9">
    <location>
        <begin position="37"/>
        <end position="57"/>
    </location>
</feature>
<dbReference type="EMBL" id="JBEDNZ010000014">
    <property type="protein sequence ID" value="KAL0830227.1"/>
    <property type="molecule type" value="Genomic_DNA"/>
</dbReference>
<feature type="transmembrane region" description="Helical" evidence="9">
    <location>
        <begin position="167"/>
        <end position="185"/>
    </location>
</feature>
<dbReference type="Pfam" id="PF07947">
    <property type="entry name" value="YhhN"/>
    <property type="match status" value="1"/>
</dbReference>
<dbReference type="AlphaFoldDB" id="A0ABD0SWV2"/>
<comment type="catalytic activity">
    <reaction evidence="7">
        <text>a 1-O-(1Z-alkenyl)-sn-glycero-3-phosphoethanolamine + H2O = a 2,3-saturated aldehyde + sn-glycero-3-phosphoethanolamine</text>
        <dbReference type="Rhea" id="RHEA:16905"/>
        <dbReference type="ChEBI" id="CHEBI:15377"/>
        <dbReference type="ChEBI" id="CHEBI:73359"/>
        <dbReference type="ChEBI" id="CHEBI:77288"/>
        <dbReference type="ChEBI" id="CHEBI:143890"/>
        <dbReference type="EC" id="3.3.2.2"/>
    </reaction>
</comment>
<keyword evidence="5 9" id="KW-0472">Membrane</keyword>
<dbReference type="Proteomes" id="UP001549921">
    <property type="component" value="Unassembled WGS sequence"/>
</dbReference>
<evidence type="ECO:0000313" key="10">
    <source>
        <dbReference type="EMBL" id="KAL0830227.1"/>
    </source>
</evidence>
<organism evidence="10 11">
    <name type="scientific">Loxostege sticticalis</name>
    <name type="common">Beet webworm moth</name>
    <dbReference type="NCBI Taxonomy" id="481309"/>
    <lineage>
        <taxon>Eukaryota</taxon>
        <taxon>Metazoa</taxon>
        <taxon>Ecdysozoa</taxon>
        <taxon>Arthropoda</taxon>
        <taxon>Hexapoda</taxon>
        <taxon>Insecta</taxon>
        <taxon>Pterygota</taxon>
        <taxon>Neoptera</taxon>
        <taxon>Endopterygota</taxon>
        <taxon>Lepidoptera</taxon>
        <taxon>Glossata</taxon>
        <taxon>Ditrysia</taxon>
        <taxon>Pyraloidea</taxon>
        <taxon>Crambidae</taxon>
        <taxon>Pyraustinae</taxon>
        <taxon>Loxostege</taxon>
    </lineage>
</organism>
<evidence type="ECO:0000256" key="1">
    <source>
        <dbReference type="ARBA" id="ARBA00004141"/>
    </source>
</evidence>
<comment type="catalytic activity">
    <reaction evidence="8">
        <text>a 1-O-(1Z-alkenyl)-sn-glycero-3-phosphocholine + H2O = a 2,3-saturated aldehyde + sn-glycerol 3-phosphocholine</text>
        <dbReference type="Rhea" id="RHEA:22544"/>
        <dbReference type="ChEBI" id="CHEBI:15377"/>
        <dbReference type="ChEBI" id="CHEBI:16870"/>
        <dbReference type="ChEBI" id="CHEBI:73359"/>
        <dbReference type="ChEBI" id="CHEBI:77287"/>
        <dbReference type="EC" id="3.3.2.2"/>
    </reaction>
</comment>
<feature type="transmembrane region" description="Helical" evidence="9">
    <location>
        <begin position="117"/>
        <end position="135"/>
    </location>
</feature>
<reference evidence="10 11" key="1">
    <citation type="submission" date="2024-06" db="EMBL/GenBank/DDBJ databases">
        <title>A chromosome-level genome assembly of beet webworm, Loxostege sticticalis.</title>
        <authorList>
            <person name="Zhang Y."/>
        </authorList>
    </citation>
    <scope>NUCLEOTIDE SEQUENCE [LARGE SCALE GENOMIC DNA]</scope>
    <source>
        <strain evidence="10">AQ028</strain>
        <tissue evidence="10">Male pupae</tissue>
    </source>
</reference>
<evidence type="ECO:0000256" key="8">
    <source>
        <dbReference type="ARBA" id="ARBA00049560"/>
    </source>
</evidence>